<organism evidence="5 6">
    <name type="scientific">Trametes coccinea (strain BRFM310)</name>
    <name type="common">Pycnoporus coccineus</name>
    <dbReference type="NCBI Taxonomy" id="1353009"/>
    <lineage>
        <taxon>Eukaryota</taxon>
        <taxon>Fungi</taxon>
        <taxon>Dikarya</taxon>
        <taxon>Basidiomycota</taxon>
        <taxon>Agaricomycotina</taxon>
        <taxon>Agaricomycetes</taxon>
        <taxon>Polyporales</taxon>
        <taxon>Polyporaceae</taxon>
        <taxon>Trametes</taxon>
    </lineage>
</organism>
<dbReference type="Pfam" id="PF16653">
    <property type="entry name" value="Sacchrp_dh_C"/>
    <property type="match status" value="1"/>
</dbReference>
<evidence type="ECO:0000259" key="4">
    <source>
        <dbReference type="SMART" id="SM01003"/>
    </source>
</evidence>
<feature type="domain" description="Alanine dehydrogenase/pyridine nucleotide transhydrogenase N-terminal" evidence="4">
    <location>
        <begin position="32"/>
        <end position="194"/>
    </location>
</feature>
<protein>
    <recommendedName>
        <fullName evidence="4">Alanine dehydrogenase/pyridine nucleotide transhydrogenase N-terminal domain-containing protein</fullName>
    </recommendedName>
</protein>
<keyword evidence="6" id="KW-1185">Reference proteome</keyword>
<dbReference type="GO" id="GO:0019878">
    <property type="term" value="P:lysine biosynthetic process via aminoadipic acid"/>
    <property type="evidence" value="ECO:0007669"/>
    <property type="project" value="TreeGrafter"/>
</dbReference>
<dbReference type="EMBL" id="KZ084119">
    <property type="protein sequence ID" value="OSD00329.1"/>
    <property type="molecule type" value="Genomic_DNA"/>
</dbReference>
<dbReference type="AlphaFoldDB" id="A0A1Y2IGP7"/>
<dbReference type="SMART" id="SM01003">
    <property type="entry name" value="AlaDh_PNT_N"/>
    <property type="match status" value="1"/>
</dbReference>
<gene>
    <name evidence="5" type="ORF">PYCCODRAFT_1437464</name>
</gene>
<dbReference type="STRING" id="1353009.A0A1Y2IGP7"/>
<name>A0A1Y2IGP7_TRAC3</name>
<accession>A0A1Y2IGP7</accession>
<dbReference type="Pfam" id="PF05222">
    <property type="entry name" value="AlaDh_PNT_N"/>
    <property type="match status" value="1"/>
</dbReference>
<evidence type="ECO:0000256" key="2">
    <source>
        <dbReference type="ARBA" id="ARBA00023002"/>
    </source>
</evidence>
<dbReference type="GO" id="GO:0004753">
    <property type="term" value="F:saccharopine dehydrogenase activity"/>
    <property type="evidence" value="ECO:0007669"/>
    <property type="project" value="TreeGrafter"/>
</dbReference>
<dbReference type="InterPro" id="IPR032095">
    <property type="entry name" value="Sacchrp_dh-like_C"/>
</dbReference>
<dbReference type="Gene3D" id="1.10.1870.10">
    <property type="entry name" value="Domain 3, Saccharopine reductase"/>
    <property type="match status" value="1"/>
</dbReference>
<keyword evidence="3" id="KW-0457">Lysine biosynthesis</keyword>
<dbReference type="Proteomes" id="UP000193067">
    <property type="component" value="Unassembled WGS sequence"/>
</dbReference>
<evidence type="ECO:0000313" key="5">
    <source>
        <dbReference type="EMBL" id="OSD00329.1"/>
    </source>
</evidence>
<dbReference type="InterPro" id="IPR005097">
    <property type="entry name" value="Sacchrp_dh_NADP-bd"/>
</dbReference>
<dbReference type="FunFam" id="3.40.50.720:FF:000072">
    <property type="entry name" value="Saccharopine dehydrogenase [NADP(+), L-glutamate-forming]"/>
    <property type="match status" value="1"/>
</dbReference>
<keyword evidence="3" id="KW-0028">Amino-acid biosynthesis</keyword>
<sequence>MTVLRRSVLTLRSAARRAYHTTPSRAAKLTIGIRREDPARIWERRCPLTPDAVNELVEMDGVKVLVQPCERRVFTANDFLQAGAKLHPTLQPAHVIVGIKETPLPEVLTDPLPAPAANPQGARHSPLVPRTQVMFSHTVKGQLYNMELLSKFLASENRSAPEGGALLPRLIDYELLTGEDGKRTVGFGWFAGVAGALEALCAMAHAHLEIGVASPFLYTPRPHTQPSLASIRSILRDVVGARISADGTPKSLGPLVIGVTGTGKVAKGCLAILEDLPIQTITVDQLHGVVTDPNTDLHKVYVVHAHAKDYFVRRDGRPFERSDYYAHPDQYVSEFHTKVAPYLSLLLHGAGWAPGYPRLMTNEDLTTTLEIAQTLGKGRFACVGDISCDVEGGLEFLSRHTTLSSPFYTARPPTLPAHLPSVTMMAVDILPTALPLEASQHFSNAFLPYLRSIISGYTRTGAHEPTAVEQKKIHDALERATVARAGELSASFEWLRKPLGVWKDSVKAATTATKGQTINVESTKPAHTGVQPKKVLMLGSGMVAPPAVAELCKRPDVQLVVASNSLEDAKRLTAPYSNATPMLVDVSDPAAVERLVAQSDVVISLLPVPFHPSVAELCIRNQKHLVTASYISPAMRNLHDRAVAADVVLMNEIGLDPGIDHCSAMSLLGSLRAEGKEIVSFTSFCGGLPAPECAAVPLSYKFSWSPKGVLSAASNSARFKLRGEECAIDGDDLLRKYFPDVPLSNVLKFEGLANRDSLPYADVYGLKPLDGVRTIFRGTLRYPGFADLMHAFKSLGLLESSARVNPHHWHSLVRQALEKKLGTLIMDDPASVRSALHSVLPAAQRDDVLQALHWLSIVPSSLSEYAANMDTSYDASLPPLPSKPTAPIDMFASLLAHKLRYNLGERDLVVLSHEIVARPKGTTAPLNAPNAQEEIHTSSLITYGTPEASAMSRTVGLPVAFATLQILDGGVRARGVQAPTAKEVYVNVLRRLEEAGLGMKESVRTGGKGGVEASLQEHWKAMEIV</sequence>
<dbReference type="OrthoDB" id="10059875at2759"/>
<dbReference type="GO" id="GO:0005737">
    <property type="term" value="C:cytoplasm"/>
    <property type="evidence" value="ECO:0007669"/>
    <property type="project" value="TreeGrafter"/>
</dbReference>
<proteinExistence type="predicted"/>
<dbReference type="Pfam" id="PF03435">
    <property type="entry name" value="Sacchrp_dh_NADP"/>
    <property type="match status" value="1"/>
</dbReference>
<evidence type="ECO:0000256" key="1">
    <source>
        <dbReference type="ARBA" id="ARBA00022857"/>
    </source>
</evidence>
<reference evidence="5 6" key="1">
    <citation type="journal article" date="2015" name="Biotechnol. Biofuels">
        <title>Enhanced degradation of softwood versus hardwood by the white-rot fungus Pycnoporus coccineus.</title>
        <authorList>
            <person name="Couturier M."/>
            <person name="Navarro D."/>
            <person name="Chevret D."/>
            <person name="Henrissat B."/>
            <person name="Piumi F."/>
            <person name="Ruiz-Duenas F.J."/>
            <person name="Martinez A.T."/>
            <person name="Grigoriev I.V."/>
            <person name="Riley R."/>
            <person name="Lipzen A."/>
            <person name="Berrin J.G."/>
            <person name="Master E.R."/>
            <person name="Rosso M.N."/>
        </authorList>
    </citation>
    <scope>NUCLEOTIDE SEQUENCE [LARGE SCALE GENOMIC DNA]</scope>
    <source>
        <strain evidence="5 6">BRFM310</strain>
    </source>
</reference>
<dbReference type="SUPFAM" id="SSF55347">
    <property type="entry name" value="Glyceraldehyde-3-phosphate dehydrogenase-like, C-terminal domain"/>
    <property type="match status" value="1"/>
</dbReference>
<evidence type="ECO:0000313" key="6">
    <source>
        <dbReference type="Proteomes" id="UP000193067"/>
    </source>
</evidence>
<dbReference type="SUPFAM" id="SSF51735">
    <property type="entry name" value="NAD(P)-binding Rossmann-fold domains"/>
    <property type="match status" value="1"/>
</dbReference>
<keyword evidence="2" id="KW-0560">Oxidoreductase</keyword>
<dbReference type="Gene3D" id="3.40.50.720">
    <property type="entry name" value="NAD(P)-binding Rossmann-like Domain"/>
    <property type="match status" value="2"/>
</dbReference>
<dbReference type="InterPro" id="IPR036291">
    <property type="entry name" value="NAD(P)-bd_dom_sf"/>
</dbReference>
<dbReference type="InterPro" id="IPR007886">
    <property type="entry name" value="AlaDH/PNT_N"/>
</dbReference>
<dbReference type="CDD" id="cd12189">
    <property type="entry name" value="LKR_SDH_like"/>
    <property type="match status" value="1"/>
</dbReference>
<dbReference type="Gene3D" id="3.30.360.10">
    <property type="entry name" value="Dihydrodipicolinate Reductase, domain 2"/>
    <property type="match status" value="1"/>
</dbReference>
<dbReference type="InterPro" id="IPR051168">
    <property type="entry name" value="AASS"/>
</dbReference>
<dbReference type="PANTHER" id="PTHR11133:SF22">
    <property type="entry name" value="ALPHA-AMINOADIPIC SEMIALDEHYDE SYNTHASE, MITOCHONDRIAL"/>
    <property type="match status" value="1"/>
</dbReference>
<keyword evidence="1" id="KW-0521">NADP</keyword>
<evidence type="ECO:0000256" key="3">
    <source>
        <dbReference type="ARBA" id="ARBA00023154"/>
    </source>
</evidence>
<dbReference type="PANTHER" id="PTHR11133">
    <property type="entry name" value="SACCHAROPINE DEHYDROGENASE"/>
    <property type="match status" value="1"/>
</dbReference>
<dbReference type="SUPFAM" id="SSF52283">
    <property type="entry name" value="Formate/glycerate dehydrogenase catalytic domain-like"/>
    <property type="match status" value="1"/>
</dbReference>